<dbReference type="Pfam" id="PF00392">
    <property type="entry name" value="GntR"/>
    <property type="match status" value="1"/>
</dbReference>
<dbReference type="SUPFAM" id="SSF46785">
    <property type="entry name" value="Winged helix' DNA-binding domain"/>
    <property type="match status" value="1"/>
</dbReference>
<dbReference type="InterPro" id="IPR050679">
    <property type="entry name" value="Bact_HTH_transcr_reg"/>
</dbReference>
<comment type="caution">
    <text evidence="5">The sequence shown here is derived from an EMBL/GenBank/DDBJ whole genome shotgun (WGS) entry which is preliminary data.</text>
</comment>
<dbReference type="PANTHER" id="PTHR44846:SF4">
    <property type="entry name" value="HTH GNTR-TYPE DOMAIN-CONTAINING PROTEIN"/>
    <property type="match status" value="1"/>
</dbReference>
<dbReference type="SMART" id="SM00345">
    <property type="entry name" value="HTH_GNTR"/>
    <property type="match status" value="1"/>
</dbReference>
<dbReference type="InterPro" id="IPR028978">
    <property type="entry name" value="Chorismate_lyase_/UTRA_dom_sf"/>
</dbReference>
<dbReference type="Pfam" id="PF07702">
    <property type="entry name" value="UTRA"/>
    <property type="match status" value="1"/>
</dbReference>
<organism evidence="5 6">
    <name type="scientific">Bifidobacterium santillanense</name>
    <dbReference type="NCBI Taxonomy" id="2809028"/>
    <lineage>
        <taxon>Bacteria</taxon>
        <taxon>Bacillati</taxon>
        <taxon>Actinomycetota</taxon>
        <taxon>Actinomycetes</taxon>
        <taxon>Bifidobacteriales</taxon>
        <taxon>Bifidobacteriaceae</taxon>
        <taxon>Bifidobacterium</taxon>
    </lineage>
</organism>
<dbReference type="SMART" id="SM00866">
    <property type="entry name" value="UTRA"/>
    <property type="match status" value="1"/>
</dbReference>
<evidence type="ECO:0000313" key="6">
    <source>
        <dbReference type="Proteomes" id="UP000773064"/>
    </source>
</evidence>
<evidence type="ECO:0000256" key="3">
    <source>
        <dbReference type="ARBA" id="ARBA00023163"/>
    </source>
</evidence>
<keyword evidence="3" id="KW-0804">Transcription</keyword>
<gene>
    <name evidence="5" type="ORF">JS528_08455</name>
</gene>
<dbReference type="CDD" id="cd07377">
    <property type="entry name" value="WHTH_GntR"/>
    <property type="match status" value="1"/>
</dbReference>
<dbReference type="RefSeq" id="WP_214358629.1">
    <property type="nucleotide sequence ID" value="NZ_JAFEJS010000009.1"/>
</dbReference>
<dbReference type="Gene3D" id="3.40.1410.10">
    <property type="entry name" value="Chorismate lyase-like"/>
    <property type="match status" value="1"/>
</dbReference>
<dbReference type="InterPro" id="IPR000524">
    <property type="entry name" value="Tscrpt_reg_HTH_GntR"/>
</dbReference>
<dbReference type="PANTHER" id="PTHR44846">
    <property type="entry name" value="MANNOSYL-D-GLYCERATE TRANSPORT/METABOLISM SYSTEM REPRESSOR MNGR-RELATED"/>
    <property type="match status" value="1"/>
</dbReference>
<name>A0ABS5UR84_9BIFI</name>
<evidence type="ECO:0000256" key="2">
    <source>
        <dbReference type="ARBA" id="ARBA00023125"/>
    </source>
</evidence>
<dbReference type="InterPro" id="IPR036388">
    <property type="entry name" value="WH-like_DNA-bd_sf"/>
</dbReference>
<evidence type="ECO:0000313" key="5">
    <source>
        <dbReference type="EMBL" id="MBT1173375.1"/>
    </source>
</evidence>
<accession>A0ABS5UR84</accession>
<keyword evidence="6" id="KW-1185">Reference proteome</keyword>
<dbReference type="Gene3D" id="1.10.10.10">
    <property type="entry name" value="Winged helix-like DNA-binding domain superfamily/Winged helix DNA-binding domain"/>
    <property type="match status" value="1"/>
</dbReference>
<sequence>MARDYRVIVGHLRSRIEAGEFGRNGKLPTEEQLMEQYGSSRYGIRKALGVLADTGVVFAMRGSGVYVRDGRENDDYMPINSMRGLSSEYAGRKVESIVRELSLLRATPDIAQQLRCNEGDQVWKVVRIRLIDGEPRFYERSWFPKDVVPYLDLRIAEGSLFGYARNVLGLHFGYADKVFEVCELDADTAKELGLEEGQLAPCLSTDAFLDSGRLFNSSVTIGDYRKVKFFARSSVD</sequence>
<protein>
    <submittedName>
        <fullName evidence="5">GntR family transcriptional regulator</fullName>
    </submittedName>
</protein>
<keyword evidence="2" id="KW-0238">DNA-binding</keyword>
<keyword evidence="1" id="KW-0805">Transcription regulation</keyword>
<dbReference type="PROSITE" id="PS50949">
    <property type="entry name" value="HTH_GNTR"/>
    <property type="match status" value="1"/>
</dbReference>
<dbReference type="InterPro" id="IPR036390">
    <property type="entry name" value="WH_DNA-bd_sf"/>
</dbReference>
<reference evidence="5 6" key="1">
    <citation type="journal article" date="2021" name="Environ. Microbiol.">
        <title>Genetic insights into the dark matter of the mammalian gut microbiota through targeted genome reconstruction.</title>
        <authorList>
            <person name="Lugli G.A."/>
            <person name="Alessandri G."/>
            <person name="Milani C."/>
            <person name="Viappiani A."/>
            <person name="Fontana F."/>
            <person name="Tarracchini C."/>
            <person name="Mancabelli L."/>
            <person name="Argentini C."/>
            <person name="Ruiz L."/>
            <person name="Margolles A."/>
            <person name="van Sinderen D."/>
            <person name="Turroni F."/>
            <person name="Ventura M."/>
        </authorList>
    </citation>
    <scope>NUCLEOTIDE SEQUENCE [LARGE SCALE GENOMIC DNA]</scope>
    <source>
        <strain evidence="5 6">MA2</strain>
    </source>
</reference>
<dbReference type="EMBL" id="JAFEJS010000009">
    <property type="protein sequence ID" value="MBT1173375.1"/>
    <property type="molecule type" value="Genomic_DNA"/>
</dbReference>
<dbReference type="SUPFAM" id="SSF64288">
    <property type="entry name" value="Chorismate lyase-like"/>
    <property type="match status" value="1"/>
</dbReference>
<feature type="domain" description="HTH gntR-type" evidence="4">
    <location>
        <begin position="2"/>
        <end position="70"/>
    </location>
</feature>
<dbReference type="Proteomes" id="UP000773064">
    <property type="component" value="Unassembled WGS sequence"/>
</dbReference>
<proteinExistence type="predicted"/>
<dbReference type="PRINTS" id="PR00035">
    <property type="entry name" value="HTHGNTR"/>
</dbReference>
<evidence type="ECO:0000256" key="1">
    <source>
        <dbReference type="ARBA" id="ARBA00023015"/>
    </source>
</evidence>
<dbReference type="InterPro" id="IPR011663">
    <property type="entry name" value="UTRA"/>
</dbReference>
<evidence type="ECO:0000259" key="4">
    <source>
        <dbReference type="PROSITE" id="PS50949"/>
    </source>
</evidence>